<dbReference type="Proteomes" id="UP000078561">
    <property type="component" value="Unassembled WGS sequence"/>
</dbReference>
<sequence>MEIQQLQAYDYDRNEFVVHEDSIRSRFPSIQRALNAGTFAWHPLIQDQVLRPRSPQIFLYIEQRQAKFENIGNSDTSNSEASRHHVHPGLPPQLSISDPITGNGSGSSRSRTAHATSGGVCSSANCLPV</sequence>
<organism evidence="2">
    <name type="scientific">Absidia glauca</name>
    <name type="common">Pin mould</name>
    <dbReference type="NCBI Taxonomy" id="4829"/>
    <lineage>
        <taxon>Eukaryota</taxon>
        <taxon>Fungi</taxon>
        <taxon>Fungi incertae sedis</taxon>
        <taxon>Mucoromycota</taxon>
        <taxon>Mucoromycotina</taxon>
        <taxon>Mucoromycetes</taxon>
        <taxon>Mucorales</taxon>
        <taxon>Cunninghamellaceae</taxon>
        <taxon>Absidia</taxon>
    </lineage>
</organism>
<feature type="compositionally biased region" description="Polar residues" evidence="1">
    <location>
        <begin position="113"/>
        <end position="129"/>
    </location>
</feature>
<dbReference type="InParanoid" id="A0A168NKA1"/>
<evidence type="ECO:0000256" key="1">
    <source>
        <dbReference type="SAM" id="MobiDB-lite"/>
    </source>
</evidence>
<feature type="compositionally biased region" description="Polar residues" evidence="1">
    <location>
        <begin position="71"/>
        <end position="80"/>
    </location>
</feature>
<gene>
    <name evidence="2" type="primary">ABSGL_06419.1 scaffold 8296</name>
</gene>
<keyword evidence="3" id="KW-1185">Reference proteome</keyword>
<evidence type="ECO:0000313" key="2">
    <source>
        <dbReference type="EMBL" id="SAM00703.1"/>
    </source>
</evidence>
<name>A0A168NKA1_ABSGL</name>
<feature type="region of interest" description="Disordered" evidence="1">
    <location>
        <begin position="70"/>
        <end position="129"/>
    </location>
</feature>
<proteinExistence type="predicted"/>
<reference evidence="2" key="1">
    <citation type="submission" date="2016-04" db="EMBL/GenBank/DDBJ databases">
        <authorList>
            <person name="Evans L.H."/>
            <person name="Alamgir A."/>
            <person name="Owens N."/>
            <person name="Weber N.D."/>
            <person name="Virtaneva K."/>
            <person name="Barbian K."/>
            <person name="Babar A."/>
            <person name="Rosenke K."/>
        </authorList>
    </citation>
    <scope>NUCLEOTIDE SEQUENCE [LARGE SCALE GENOMIC DNA]</scope>
    <source>
        <strain evidence="2">CBS 101.48</strain>
    </source>
</reference>
<accession>A0A168NKA1</accession>
<dbReference type="AlphaFoldDB" id="A0A168NKA1"/>
<dbReference type="EMBL" id="LT553376">
    <property type="protein sequence ID" value="SAM00703.1"/>
    <property type="molecule type" value="Genomic_DNA"/>
</dbReference>
<protein>
    <submittedName>
        <fullName evidence="2">Uncharacterized protein</fullName>
    </submittedName>
</protein>
<evidence type="ECO:0000313" key="3">
    <source>
        <dbReference type="Proteomes" id="UP000078561"/>
    </source>
</evidence>